<dbReference type="Proteomes" id="UP001295684">
    <property type="component" value="Unassembled WGS sequence"/>
</dbReference>
<evidence type="ECO:0000313" key="3">
    <source>
        <dbReference type="EMBL" id="CAI2378690.1"/>
    </source>
</evidence>
<evidence type="ECO:0000256" key="2">
    <source>
        <dbReference type="SAM" id="Phobius"/>
    </source>
</evidence>
<keyword evidence="4" id="KW-1185">Reference proteome</keyword>
<sequence>MNSWCATNDDCQAGYRCCFSDFCERDDRACVRPPLLSTTQILLIIGGAILFIGIYCCLAICVCVKARKKISGTSNLNVGDKVSNLLGKNKHLVPEGLFGDDKEEKKDANKSSEKNAESQINHGYYQNTSQNPPMMYHPHNYHQPQNPPSDPNNDLSQTQRIALGHDTQYYPQNTNYAGDGHYPSEHDPDSHLPITSVNP</sequence>
<gene>
    <name evidence="3" type="ORF">ECRASSUSDP1_LOCUS20089</name>
</gene>
<keyword evidence="2" id="KW-1133">Transmembrane helix</keyword>
<reference evidence="3" key="1">
    <citation type="submission" date="2023-07" db="EMBL/GenBank/DDBJ databases">
        <authorList>
            <consortium name="AG Swart"/>
            <person name="Singh M."/>
            <person name="Singh A."/>
            <person name="Seah K."/>
            <person name="Emmerich C."/>
        </authorList>
    </citation>
    <scope>NUCLEOTIDE SEQUENCE</scope>
    <source>
        <strain evidence="3">DP1</strain>
    </source>
</reference>
<protein>
    <submittedName>
        <fullName evidence="3">Uncharacterized protein</fullName>
    </submittedName>
</protein>
<proteinExistence type="predicted"/>
<feature type="compositionally biased region" description="Polar residues" evidence="1">
    <location>
        <begin position="117"/>
        <end position="132"/>
    </location>
</feature>
<dbReference type="EMBL" id="CAMPGE010020445">
    <property type="protein sequence ID" value="CAI2378690.1"/>
    <property type="molecule type" value="Genomic_DNA"/>
</dbReference>
<feature type="compositionally biased region" description="Basic and acidic residues" evidence="1">
    <location>
        <begin position="99"/>
        <end position="116"/>
    </location>
</feature>
<evidence type="ECO:0000256" key="1">
    <source>
        <dbReference type="SAM" id="MobiDB-lite"/>
    </source>
</evidence>
<keyword evidence="2" id="KW-0472">Membrane</keyword>
<dbReference type="AlphaFoldDB" id="A0AAD1XTB9"/>
<comment type="caution">
    <text evidence="3">The sequence shown here is derived from an EMBL/GenBank/DDBJ whole genome shotgun (WGS) entry which is preliminary data.</text>
</comment>
<feature type="region of interest" description="Disordered" evidence="1">
    <location>
        <begin position="96"/>
        <end position="199"/>
    </location>
</feature>
<feature type="transmembrane region" description="Helical" evidence="2">
    <location>
        <begin position="41"/>
        <end position="64"/>
    </location>
</feature>
<keyword evidence="2" id="KW-0812">Transmembrane</keyword>
<organism evidence="3 4">
    <name type="scientific">Euplotes crassus</name>
    <dbReference type="NCBI Taxonomy" id="5936"/>
    <lineage>
        <taxon>Eukaryota</taxon>
        <taxon>Sar</taxon>
        <taxon>Alveolata</taxon>
        <taxon>Ciliophora</taxon>
        <taxon>Intramacronucleata</taxon>
        <taxon>Spirotrichea</taxon>
        <taxon>Hypotrichia</taxon>
        <taxon>Euplotida</taxon>
        <taxon>Euplotidae</taxon>
        <taxon>Moneuplotes</taxon>
    </lineage>
</organism>
<name>A0AAD1XTB9_EUPCR</name>
<accession>A0AAD1XTB9</accession>
<evidence type="ECO:0000313" key="4">
    <source>
        <dbReference type="Proteomes" id="UP001295684"/>
    </source>
</evidence>